<name>A0ABD2AY19_VESSQ</name>
<organism evidence="1 2">
    <name type="scientific">Vespula squamosa</name>
    <name type="common">Southern yellow jacket</name>
    <name type="synonym">Wasp</name>
    <dbReference type="NCBI Taxonomy" id="30214"/>
    <lineage>
        <taxon>Eukaryota</taxon>
        <taxon>Metazoa</taxon>
        <taxon>Ecdysozoa</taxon>
        <taxon>Arthropoda</taxon>
        <taxon>Hexapoda</taxon>
        <taxon>Insecta</taxon>
        <taxon>Pterygota</taxon>
        <taxon>Neoptera</taxon>
        <taxon>Endopterygota</taxon>
        <taxon>Hymenoptera</taxon>
        <taxon>Apocrita</taxon>
        <taxon>Aculeata</taxon>
        <taxon>Vespoidea</taxon>
        <taxon>Vespidae</taxon>
        <taxon>Vespinae</taxon>
        <taxon>Vespula</taxon>
    </lineage>
</organism>
<dbReference type="EMBL" id="JAUDFV010000138">
    <property type="protein sequence ID" value="KAL2725509.1"/>
    <property type="molecule type" value="Genomic_DNA"/>
</dbReference>
<keyword evidence="2" id="KW-1185">Reference proteome</keyword>
<reference evidence="1 2" key="1">
    <citation type="journal article" date="2024" name="Ann. Entomol. Soc. Am.">
        <title>Genomic analyses of the southern and eastern yellowjacket wasps (Hymenoptera: Vespidae) reveal evolutionary signatures of social life.</title>
        <authorList>
            <person name="Catto M.A."/>
            <person name="Caine P.B."/>
            <person name="Orr S.E."/>
            <person name="Hunt B.G."/>
            <person name="Goodisman M.A.D."/>
        </authorList>
    </citation>
    <scope>NUCLEOTIDE SEQUENCE [LARGE SCALE GENOMIC DNA]</scope>
    <source>
        <strain evidence="1">233</strain>
        <tissue evidence="1">Head and thorax</tissue>
    </source>
</reference>
<comment type="caution">
    <text evidence="1">The sequence shown here is derived from an EMBL/GenBank/DDBJ whole genome shotgun (WGS) entry which is preliminary data.</text>
</comment>
<accession>A0ABD2AY19</accession>
<sequence length="14" mass="1646">MSRNTALALLRTWI</sequence>
<proteinExistence type="predicted"/>
<dbReference type="Proteomes" id="UP001607302">
    <property type="component" value="Unassembled WGS sequence"/>
</dbReference>
<evidence type="ECO:0000313" key="1">
    <source>
        <dbReference type="EMBL" id="KAL2725509.1"/>
    </source>
</evidence>
<evidence type="ECO:0000313" key="2">
    <source>
        <dbReference type="Proteomes" id="UP001607302"/>
    </source>
</evidence>
<protein>
    <submittedName>
        <fullName evidence="1">Uncharacterized protein</fullName>
    </submittedName>
</protein>
<gene>
    <name evidence="1" type="ORF">V1478_008182</name>
</gene>